<evidence type="ECO:0000313" key="8">
    <source>
        <dbReference type="EMBL" id="EDM26307.1"/>
    </source>
</evidence>
<dbReference type="GO" id="GO:0004521">
    <property type="term" value="F:RNA endonuclease activity"/>
    <property type="evidence" value="ECO:0007669"/>
    <property type="project" value="UniProtKB-UniRule"/>
</dbReference>
<feature type="binding site" evidence="7">
    <location>
        <position position="119"/>
    </location>
    <ligand>
        <name>Zn(2+)</name>
        <dbReference type="ChEBI" id="CHEBI:29105"/>
        <note>catalytic</note>
    </ligand>
</feature>
<evidence type="ECO:0000256" key="6">
    <source>
        <dbReference type="ARBA" id="ARBA00022833"/>
    </source>
</evidence>
<dbReference type="AlphaFoldDB" id="A6DQ66"/>
<feature type="binding site" evidence="7">
    <location>
        <position position="123"/>
    </location>
    <ligand>
        <name>Zn(2+)</name>
        <dbReference type="ChEBI" id="CHEBI:29105"/>
        <note>catalytic</note>
    </ligand>
</feature>
<dbReference type="eggNOG" id="COG0319">
    <property type="taxonomic scope" value="Bacteria"/>
</dbReference>
<evidence type="ECO:0000313" key="9">
    <source>
        <dbReference type="Proteomes" id="UP000004947"/>
    </source>
</evidence>
<keyword evidence="7" id="KW-0698">rRNA processing</keyword>
<keyword evidence="6 7" id="KW-0862">Zinc</keyword>
<keyword evidence="4 7" id="KW-0255">Endonuclease</keyword>
<dbReference type="SUPFAM" id="SSF55486">
    <property type="entry name" value="Metalloproteases ('zincins'), catalytic domain"/>
    <property type="match status" value="1"/>
</dbReference>
<dbReference type="InterPro" id="IPR023091">
    <property type="entry name" value="MetalPrtase_cat_dom_sf_prd"/>
</dbReference>
<organism evidence="8 9">
    <name type="scientific">Lentisphaera araneosa HTCC2155</name>
    <dbReference type="NCBI Taxonomy" id="313628"/>
    <lineage>
        <taxon>Bacteria</taxon>
        <taxon>Pseudomonadati</taxon>
        <taxon>Lentisphaerota</taxon>
        <taxon>Lentisphaeria</taxon>
        <taxon>Lentisphaerales</taxon>
        <taxon>Lentisphaeraceae</taxon>
        <taxon>Lentisphaera</taxon>
    </lineage>
</organism>
<dbReference type="NCBIfam" id="TIGR00043">
    <property type="entry name" value="rRNA maturation RNase YbeY"/>
    <property type="match status" value="1"/>
</dbReference>
<dbReference type="InterPro" id="IPR002036">
    <property type="entry name" value="YbeY"/>
</dbReference>
<name>A6DQ66_9BACT</name>
<gene>
    <name evidence="7" type="primary">ybeY</name>
    <name evidence="8" type="ORF">LNTAR_24389</name>
</gene>
<evidence type="ECO:0000256" key="2">
    <source>
        <dbReference type="ARBA" id="ARBA00022722"/>
    </source>
</evidence>
<comment type="caution">
    <text evidence="8">The sequence shown here is derived from an EMBL/GenBank/DDBJ whole genome shotgun (WGS) entry which is preliminary data.</text>
</comment>
<dbReference type="GO" id="GO:0006364">
    <property type="term" value="P:rRNA processing"/>
    <property type="evidence" value="ECO:0007669"/>
    <property type="project" value="UniProtKB-UniRule"/>
</dbReference>
<keyword evidence="2 7" id="KW-0540">Nuclease</keyword>
<protein>
    <recommendedName>
        <fullName evidence="7">Endoribonuclease YbeY</fullName>
        <ecNumber evidence="7">3.1.-.-</ecNumber>
    </recommendedName>
</protein>
<dbReference type="PANTHER" id="PTHR46986">
    <property type="entry name" value="ENDORIBONUCLEASE YBEY, CHLOROPLASTIC"/>
    <property type="match status" value="1"/>
</dbReference>
<dbReference type="EMBL" id="ABCK01000018">
    <property type="protein sequence ID" value="EDM26307.1"/>
    <property type="molecule type" value="Genomic_DNA"/>
</dbReference>
<dbReference type="STRING" id="313628.LNTAR_24389"/>
<evidence type="ECO:0000256" key="3">
    <source>
        <dbReference type="ARBA" id="ARBA00022723"/>
    </source>
</evidence>
<sequence>MNISIQSDTDKYTLAETKHIEDIALYLCDHWGLSKKHCSLNISFTDDAGIEPVNVQFLQHEGATDVISFDYLDDYEEEFADEDDPFVLGELLISLETAQSQAQTYDSSFNDEALLYVAHGILHLCGFDDHQEDDIKAMRDAEAQSMKLIKEHFPNARIIA</sequence>
<accession>A6DQ66</accession>
<keyword evidence="5 7" id="KW-0378">Hydrolase</keyword>
<keyword evidence="7" id="KW-0690">Ribosome biogenesis</keyword>
<comment type="cofactor">
    <cofactor evidence="7">
        <name>Zn(2+)</name>
        <dbReference type="ChEBI" id="CHEBI:29105"/>
    </cofactor>
    <text evidence="7">Binds 1 zinc ion.</text>
</comment>
<evidence type="ECO:0000256" key="1">
    <source>
        <dbReference type="ARBA" id="ARBA00010875"/>
    </source>
</evidence>
<proteinExistence type="inferred from homology"/>
<evidence type="ECO:0000256" key="4">
    <source>
        <dbReference type="ARBA" id="ARBA00022759"/>
    </source>
</evidence>
<keyword evidence="7" id="KW-0963">Cytoplasm</keyword>
<dbReference type="RefSeq" id="WP_007279995.1">
    <property type="nucleotide sequence ID" value="NZ_ABCK01000018.1"/>
</dbReference>
<dbReference type="GO" id="GO:0008270">
    <property type="term" value="F:zinc ion binding"/>
    <property type="evidence" value="ECO:0007669"/>
    <property type="project" value="UniProtKB-UniRule"/>
</dbReference>
<dbReference type="EC" id="3.1.-.-" evidence="7"/>
<dbReference type="Proteomes" id="UP000004947">
    <property type="component" value="Unassembled WGS sequence"/>
</dbReference>
<dbReference type="OrthoDB" id="9811984at2"/>
<comment type="subcellular location">
    <subcellularLocation>
        <location evidence="7">Cytoplasm</location>
    </subcellularLocation>
</comment>
<comment type="function">
    <text evidence="7">Single strand-specific metallo-endoribonuclease involved in late-stage 70S ribosome quality control and in maturation of the 3' terminus of the 16S rRNA.</text>
</comment>
<keyword evidence="3 7" id="KW-0479">Metal-binding</keyword>
<comment type="similarity">
    <text evidence="1 7">Belongs to the endoribonuclease YbeY family.</text>
</comment>
<dbReference type="Gene3D" id="3.40.390.30">
    <property type="entry name" value="Metalloproteases ('zincins'), catalytic domain"/>
    <property type="match status" value="1"/>
</dbReference>
<dbReference type="HAMAP" id="MF_00009">
    <property type="entry name" value="Endoribonucl_YbeY"/>
    <property type="match status" value="1"/>
</dbReference>
<reference evidence="8 9" key="1">
    <citation type="journal article" date="2010" name="J. Bacteriol.">
        <title>Genome sequence of Lentisphaera araneosa HTCC2155T, the type species of the order Lentisphaerales in the phylum Lentisphaerae.</title>
        <authorList>
            <person name="Thrash J.C."/>
            <person name="Cho J.C."/>
            <person name="Vergin K.L."/>
            <person name="Morris R.M."/>
            <person name="Giovannoni S.J."/>
        </authorList>
    </citation>
    <scope>NUCLEOTIDE SEQUENCE [LARGE SCALE GENOMIC DNA]</scope>
    <source>
        <strain evidence="8 9">HTCC2155</strain>
    </source>
</reference>
<dbReference type="Pfam" id="PF02130">
    <property type="entry name" value="YbeY"/>
    <property type="match status" value="1"/>
</dbReference>
<dbReference type="PANTHER" id="PTHR46986:SF1">
    <property type="entry name" value="ENDORIBONUCLEASE YBEY, CHLOROPLASTIC"/>
    <property type="match status" value="1"/>
</dbReference>
<feature type="binding site" evidence="7">
    <location>
        <position position="129"/>
    </location>
    <ligand>
        <name>Zn(2+)</name>
        <dbReference type="ChEBI" id="CHEBI:29105"/>
        <note>catalytic</note>
    </ligand>
</feature>
<evidence type="ECO:0000256" key="7">
    <source>
        <dbReference type="HAMAP-Rule" id="MF_00009"/>
    </source>
</evidence>
<keyword evidence="9" id="KW-1185">Reference proteome</keyword>
<dbReference type="GO" id="GO:0004222">
    <property type="term" value="F:metalloendopeptidase activity"/>
    <property type="evidence" value="ECO:0007669"/>
    <property type="project" value="InterPro"/>
</dbReference>
<dbReference type="GO" id="GO:0005737">
    <property type="term" value="C:cytoplasm"/>
    <property type="evidence" value="ECO:0007669"/>
    <property type="project" value="UniProtKB-SubCell"/>
</dbReference>
<evidence type="ECO:0000256" key="5">
    <source>
        <dbReference type="ARBA" id="ARBA00022801"/>
    </source>
</evidence>